<feature type="domain" description="Tyr recombinase" evidence="5">
    <location>
        <begin position="182"/>
        <end position="341"/>
    </location>
</feature>
<dbReference type="SUPFAM" id="SSF56349">
    <property type="entry name" value="DNA breaking-rejoining enzymes"/>
    <property type="match status" value="1"/>
</dbReference>
<feature type="domain" description="Core-binding (CB)" evidence="6">
    <location>
        <begin position="68"/>
        <end position="160"/>
    </location>
</feature>
<dbReference type="AlphaFoldDB" id="A0A2T4N8F9"/>
<evidence type="ECO:0000256" key="4">
    <source>
        <dbReference type="PROSITE-ProRule" id="PRU01248"/>
    </source>
</evidence>
<gene>
    <name evidence="7" type="ORF">DAA48_00010</name>
</gene>
<dbReference type="GO" id="GO:0006310">
    <property type="term" value="P:DNA recombination"/>
    <property type="evidence" value="ECO:0007669"/>
    <property type="project" value="UniProtKB-KW"/>
</dbReference>
<evidence type="ECO:0000313" key="7">
    <source>
        <dbReference type="EMBL" id="PTH83066.1"/>
    </source>
</evidence>
<proteinExistence type="predicted"/>
<dbReference type="CDD" id="cd00796">
    <property type="entry name" value="INT_Rci_Hp1_C"/>
    <property type="match status" value="1"/>
</dbReference>
<dbReference type="PANTHER" id="PTHR30349:SF93">
    <property type="entry name" value="FELS-2 PROPHAGE PROTEIN"/>
    <property type="match status" value="1"/>
</dbReference>
<dbReference type="Pfam" id="PF00589">
    <property type="entry name" value="Phage_integrase"/>
    <property type="match status" value="2"/>
</dbReference>
<dbReference type="InterPro" id="IPR002104">
    <property type="entry name" value="Integrase_catalytic"/>
</dbReference>
<name>A0A2T4N8F9_AERVE</name>
<accession>A0A2T4N8F9</accession>
<keyword evidence="2 4" id="KW-0238">DNA-binding</keyword>
<comment type="caution">
    <text evidence="7">The sequence shown here is derived from an EMBL/GenBank/DDBJ whole genome shotgun (WGS) entry which is preliminary data.</text>
</comment>
<reference evidence="7 8" key="1">
    <citation type="submission" date="2018-03" db="EMBL/GenBank/DDBJ databases">
        <title>Aeromonas veronii whole genome sequencing and analysis.</title>
        <authorList>
            <person name="Xie H."/>
            <person name="Liu T."/>
            <person name="Wang K."/>
        </authorList>
    </citation>
    <scope>NUCLEOTIDE SEQUENCE [LARGE SCALE GENOMIC DNA]</scope>
    <source>
        <strain evidence="7 8">XH.VA.1</strain>
    </source>
</reference>
<evidence type="ECO:0000259" key="5">
    <source>
        <dbReference type="PROSITE" id="PS51898"/>
    </source>
</evidence>
<evidence type="ECO:0000256" key="3">
    <source>
        <dbReference type="ARBA" id="ARBA00023172"/>
    </source>
</evidence>
<dbReference type="Pfam" id="PF24624">
    <property type="entry name" value="Int_N"/>
    <property type="match status" value="1"/>
</dbReference>
<keyword evidence="1" id="KW-0229">DNA integration</keyword>
<dbReference type="GO" id="GO:0015074">
    <property type="term" value="P:DNA integration"/>
    <property type="evidence" value="ECO:0007669"/>
    <property type="project" value="UniProtKB-KW"/>
</dbReference>
<evidence type="ECO:0000256" key="2">
    <source>
        <dbReference type="ARBA" id="ARBA00023125"/>
    </source>
</evidence>
<dbReference type="PROSITE" id="PS51900">
    <property type="entry name" value="CB"/>
    <property type="match status" value="1"/>
</dbReference>
<keyword evidence="3" id="KW-0233">DNA recombination</keyword>
<organism evidence="7 8">
    <name type="scientific">Aeromonas veronii</name>
    <dbReference type="NCBI Taxonomy" id="654"/>
    <lineage>
        <taxon>Bacteria</taxon>
        <taxon>Pseudomonadati</taxon>
        <taxon>Pseudomonadota</taxon>
        <taxon>Gammaproteobacteria</taxon>
        <taxon>Aeromonadales</taxon>
        <taxon>Aeromonadaceae</taxon>
        <taxon>Aeromonas</taxon>
    </lineage>
</organism>
<evidence type="ECO:0000313" key="8">
    <source>
        <dbReference type="Proteomes" id="UP000241986"/>
    </source>
</evidence>
<dbReference type="InterPro" id="IPR050090">
    <property type="entry name" value="Tyrosine_recombinase_XerCD"/>
</dbReference>
<evidence type="ECO:0000259" key="6">
    <source>
        <dbReference type="PROSITE" id="PS51900"/>
    </source>
</evidence>
<dbReference type="InterPro" id="IPR011010">
    <property type="entry name" value="DNA_brk_join_enz"/>
</dbReference>
<protein>
    <submittedName>
        <fullName evidence="7">Integrase</fullName>
    </submittedName>
</protein>
<dbReference type="GO" id="GO:0003677">
    <property type="term" value="F:DNA binding"/>
    <property type="evidence" value="ECO:0007669"/>
    <property type="project" value="UniProtKB-UniRule"/>
</dbReference>
<dbReference type="PROSITE" id="PS51898">
    <property type="entry name" value="TYR_RECOMBINASE"/>
    <property type="match status" value="1"/>
</dbReference>
<evidence type="ECO:0000256" key="1">
    <source>
        <dbReference type="ARBA" id="ARBA00022908"/>
    </source>
</evidence>
<dbReference type="Gene3D" id="1.10.443.10">
    <property type="entry name" value="Intergrase catalytic core"/>
    <property type="match status" value="1"/>
</dbReference>
<dbReference type="PANTHER" id="PTHR30349">
    <property type="entry name" value="PHAGE INTEGRASE-RELATED"/>
    <property type="match status" value="1"/>
</dbReference>
<dbReference type="InterPro" id="IPR057084">
    <property type="entry name" value="Int_N"/>
</dbReference>
<dbReference type="InterPro" id="IPR013762">
    <property type="entry name" value="Integrase-like_cat_sf"/>
</dbReference>
<dbReference type="EMBL" id="PZKL01000001">
    <property type="protein sequence ID" value="PTH83066.1"/>
    <property type="molecule type" value="Genomic_DNA"/>
</dbReference>
<sequence>MAVRKQTSGKWLAEIYPEGRPCKANPNAPRIRKLFATKGEALAFERFVLDPDKGKPWLEEQGAPTDGRRLSDLVELWFGRHGQSLRDGEARKSKLLTVCHSLGDPLAVNFTARDFAAYREARLSGDITDRRAINQEKQGVTPNTVNREHAYLRAVFNELKRLGEWQGENPLDGLRAYKVAEAELAFLYPDELKRLLAACADSQNPDLLLVVKLCLATGARWSEVEELTQSQVSPNRITFTRTKSKKSRSVPISPELYAQLPRKRGRLFGDCYRAFEMVVERAGLELPPGQNTHVLRHTFASHFMMNGGNILVLQKILGHSTIAMTMRYAHFAPDHLEDAVRLNPLSVCGLS</sequence>
<dbReference type="InterPro" id="IPR044068">
    <property type="entry name" value="CB"/>
</dbReference>
<dbReference type="Proteomes" id="UP000241986">
    <property type="component" value="Unassembled WGS sequence"/>
</dbReference>
<dbReference type="RefSeq" id="WP_107682149.1">
    <property type="nucleotide sequence ID" value="NZ_CAWQUB010000001.1"/>
</dbReference>